<dbReference type="InterPro" id="IPR011049">
    <property type="entry name" value="Serralysin-like_metalloprot_C"/>
</dbReference>
<dbReference type="Gene3D" id="2.180.10.10">
    <property type="entry name" value="RHS repeat-associated core"/>
    <property type="match status" value="3"/>
</dbReference>
<feature type="domain" description="Carbohydrate-binding module family 96" evidence="5">
    <location>
        <begin position="2427"/>
        <end position="2556"/>
    </location>
</feature>
<dbReference type="GO" id="GO:0016020">
    <property type="term" value="C:membrane"/>
    <property type="evidence" value="ECO:0007669"/>
    <property type="project" value="InterPro"/>
</dbReference>
<gene>
    <name evidence="6" type="primary">wapA_2</name>
    <name evidence="6" type="ORF">KOR34_15220</name>
</gene>
<evidence type="ECO:0000256" key="4">
    <source>
        <dbReference type="SAM" id="MobiDB-lite"/>
    </source>
</evidence>
<feature type="domain" description="Carbohydrate-binding module family 96" evidence="5">
    <location>
        <begin position="377"/>
        <end position="518"/>
    </location>
</feature>
<dbReference type="InterPro" id="IPR015919">
    <property type="entry name" value="Cadherin-like_sf"/>
</dbReference>
<evidence type="ECO:0000256" key="1">
    <source>
        <dbReference type="ARBA" id="ARBA00004613"/>
    </source>
</evidence>
<dbReference type="InterPro" id="IPR006530">
    <property type="entry name" value="YD"/>
</dbReference>
<evidence type="ECO:0000313" key="6">
    <source>
        <dbReference type="EMBL" id="TWT36616.1"/>
    </source>
</evidence>
<keyword evidence="3" id="KW-0732">Signal</keyword>
<dbReference type="InterPro" id="IPR055372">
    <property type="entry name" value="CBM96"/>
</dbReference>
<evidence type="ECO:0000259" key="5">
    <source>
        <dbReference type="Pfam" id="PF24517"/>
    </source>
</evidence>
<keyword evidence="2" id="KW-0964">Secreted</keyword>
<dbReference type="Pfam" id="PF17963">
    <property type="entry name" value="Big_9"/>
    <property type="match status" value="1"/>
</dbReference>
<dbReference type="PANTHER" id="PTHR32305">
    <property type="match status" value="1"/>
</dbReference>
<accession>A0A5C5VDD4</accession>
<dbReference type="SUPFAM" id="SSF51126">
    <property type="entry name" value="Pectin lyase-like"/>
    <property type="match status" value="2"/>
</dbReference>
<keyword evidence="7" id="KW-1185">Reference proteome</keyword>
<dbReference type="Pfam" id="PF24517">
    <property type="entry name" value="CBM96"/>
    <property type="match status" value="2"/>
</dbReference>
<dbReference type="InterPro" id="IPR050708">
    <property type="entry name" value="T6SS_VgrG/RHS"/>
</dbReference>
<dbReference type="NCBIfam" id="NF033679">
    <property type="entry name" value="DNRLRE_dom"/>
    <property type="match status" value="2"/>
</dbReference>
<evidence type="ECO:0000256" key="2">
    <source>
        <dbReference type="ARBA" id="ARBA00022525"/>
    </source>
</evidence>
<dbReference type="InterPro" id="IPR006626">
    <property type="entry name" value="PbH1"/>
</dbReference>
<dbReference type="GO" id="GO:0016787">
    <property type="term" value="F:hydrolase activity"/>
    <property type="evidence" value="ECO:0007669"/>
    <property type="project" value="UniProtKB-KW"/>
</dbReference>
<dbReference type="NCBIfam" id="NF041518">
    <property type="entry name" value="choice_anch_Q"/>
    <property type="match status" value="2"/>
</dbReference>
<dbReference type="InterPro" id="IPR031325">
    <property type="entry name" value="RHS_repeat"/>
</dbReference>
<dbReference type="Pfam" id="PF05345">
    <property type="entry name" value="He_PIG"/>
    <property type="match status" value="2"/>
</dbReference>
<dbReference type="NCBIfam" id="TIGR03696">
    <property type="entry name" value="Rhs_assc_core"/>
    <property type="match status" value="1"/>
</dbReference>
<dbReference type="EC" id="3.1.-.-" evidence="6"/>
<reference evidence="6 7" key="1">
    <citation type="submission" date="2019-02" db="EMBL/GenBank/DDBJ databases">
        <title>Deep-cultivation of Planctomycetes and their phenomic and genomic characterization uncovers novel biology.</title>
        <authorList>
            <person name="Wiegand S."/>
            <person name="Jogler M."/>
            <person name="Boedeker C."/>
            <person name="Pinto D."/>
            <person name="Vollmers J."/>
            <person name="Rivas-Marin E."/>
            <person name="Kohn T."/>
            <person name="Peeters S.H."/>
            <person name="Heuer A."/>
            <person name="Rast P."/>
            <person name="Oberbeckmann S."/>
            <person name="Bunk B."/>
            <person name="Jeske O."/>
            <person name="Meyerdierks A."/>
            <person name="Storesund J.E."/>
            <person name="Kallscheuer N."/>
            <person name="Luecker S."/>
            <person name="Lage O.M."/>
            <person name="Pohl T."/>
            <person name="Merkel B.J."/>
            <person name="Hornburger P."/>
            <person name="Mueller R.-W."/>
            <person name="Bruemmer F."/>
            <person name="Labrenz M."/>
            <person name="Spormann A.M."/>
            <person name="Op Den Camp H."/>
            <person name="Overmann J."/>
            <person name="Amann R."/>
            <person name="Jetten M.S.M."/>
            <person name="Mascher T."/>
            <person name="Medema M.H."/>
            <person name="Devos D.P."/>
            <person name="Kaster A.-K."/>
            <person name="Ovreas L."/>
            <person name="Rohde M."/>
            <person name="Galperin M.Y."/>
            <person name="Jogler C."/>
        </authorList>
    </citation>
    <scope>NUCLEOTIDE SEQUENCE [LARGE SCALE GENOMIC DNA]</scope>
    <source>
        <strain evidence="6 7">KOR34</strain>
    </source>
</reference>
<dbReference type="Proteomes" id="UP000316714">
    <property type="component" value="Unassembled WGS sequence"/>
</dbReference>
<dbReference type="GO" id="GO:0005509">
    <property type="term" value="F:calcium ion binding"/>
    <property type="evidence" value="ECO:0007669"/>
    <property type="project" value="InterPro"/>
</dbReference>
<dbReference type="OrthoDB" id="291501at2"/>
<dbReference type="SMART" id="SM00710">
    <property type="entry name" value="PbH1"/>
    <property type="match status" value="9"/>
</dbReference>
<dbReference type="InterPro" id="IPR059226">
    <property type="entry name" value="Choice_anch_Q_dom"/>
</dbReference>
<organism evidence="6 7">
    <name type="scientific">Posidoniimonas corsicana</name>
    <dbReference type="NCBI Taxonomy" id="1938618"/>
    <lineage>
        <taxon>Bacteria</taxon>
        <taxon>Pseudomonadati</taxon>
        <taxon>Planctomycetota</taxon>
        <taxon>Planctomycetia</taxon>
        <taxon>Pirellulales</taxon>
        <taxon>Lacipirellulaceae</taxon>
        <taxon>Posidoniimonas</taxon>
    </lineage>
</organism>
<dbReference type="NCBIfam" id="TIGR01643">
    <property type="entry name" value="YD_repeat_2x"/>
    <property type="match status" value="1"/>
</dbReference>
<dbReference type="InterPro" id="IPR022385">
    <property type="entry name" value="Rhs_assc_core"/>
</dbReference>
<proteinExistence type="predicted"/>
<comment type="caution">
    <text evidence="6">The sequence shown here is derived from an EMBL/GenBank/DDBJ whole genome shotgun (WGS) entry which is preliminary data.</text>
</comment>
<dbReference type="Gene3D" id="2.60.40.10">
    <property type="entry name" value="Immunoglobulins"/>
    <property type="match status" value="3"/>
</dbReference>
<evidence type="ECO:0000313" key="7">
    <source>
        <dbReference type="Proteomes" id="UP000316714"/>
    </source>
</evidence>
<evidence type="ECO:0000256" key="3">
    <source>
        <dbReference type="ARBA" id="ARBA00022729"/>
    </source>
</evidence>
<name>A0A5C5VDD4_9BACT</name>
<dbReference type="SUPFAM" id="SSF51120">
    <property type="entry name" value="beta-Roll"/>
    <property type="match status" value="2"/>
</dbReference>
<keyword evidence="6" id="KW-0378">Hydrolase</keyword>
<dbReference type="EMBL" id="SIHJ01000001">
    <property type="protein sequence ID" value="TWT36616.1"/>
    <property type="molecule type" value="Genomic_DNA"/>
</dbReference>
<feature type="compositionally biased region" description="Polar residues" evidence="4">
    <location>
        <begin position="6101"/>
        <end position="6119"/>
    </location>
</feature>
<dbReference type="SUPFAM" id="SSF49313">
    <property type="entry name" value="Cadherin-like"/>
    <property type="match status" value="2"/>
</dbReference>
<dbReference type="InterPro" id="IPR013783">
    <property type="entry name" value="Ig-like_fold"/>
</dbReference>
<feature type="region of interest" description="Disordered" evidence="4">
    <location>
        <begin position="6101"/>
        <end position="6126"/>
    </location>
</feature>
<dbReference type="Pfam" id="PF05593">
    <property type="entry name" value="RHS_repeat"/>
    <property type="match status" value="1"/>
</dbReference>
<sequence length="7108" mass="759317">MRRFPSSWDTTLATLGFKRKHRKSRDNRYRSSRLEALEVRALLTATPYDSYAATDEEQVVVATAGSDAFSVKVLPQFVFSDATGDADLALFDISTQYGRSGQPVAVISVREDAGPVDSRLYKLHLELRSGEIVFERHEVLVDIADELFVEDFRNDRLKGVPEDVLPPGLVVKSWLEQVDDAGRFADLREPGRVTPDSRETRTSVERLSTVTQLIQQEEKFTSTDADRAAHYRSLNAAARSLRNHTGISKSESADLRRNLGQSALRVATALGKDLSSDNLSVAAAARAARDVLIDSVDPYFTLFTGLGKNQLLKQSRDSLGRVTSSLAAIEEATLDANDRVRVDLKGRQGMVEVNSTWSGFTSSSSTFTYQGESASTLFSAIQDAYVDESSPSSTNNGSTLVVGRDSGTDDHQDALLEIDLSQYAGNVPTNASLSLTTASGPSDPMQVYLSAHNDLWSLDSGAAWDESTLTWNTYASSLQSGFGGTLDQQYMEDPGTVEFDVTETVQRALMLGDANLSGGLDYAGVQGDIEAFYLAAVDFAEYTSRYGGQELVAASNGLVYRNDANVDNIVDAADAPLFFQRMGVLRSDFNLDGVVDIRDYAAWRENFGAPASSFGSGDANVDGWIDSADYTVWADNKGDVNSAPTDPSATFRLTTDPSREVSFYSSESAASPPELSVDFAPVIGISDFSASGGDLQLTYDVDFEDAQGVEVEIYQVANGVETLLATQTGVSGVVGSGNVTSVVPNFMIANPDGEFELIAKIASSNGLTTKREFDSGAFQDASGAWFVFGSDQGDTLYYSSPYLYIASSGLLVNITGSGTTGVYVVGGEGQDYLNVTPQPSMPTGIRGGEGNDTYVLASSTATGASISIVDNSGLDYLNLGAWSGGLSASTPLDLSSTSVQPLSTSSGGSLSFNLSGLHAIDVVTNAAGDYILGPGYSEPITVTSLYDFDDGDHSLGQLSLREALAIAKAITNSADPDGKTIDFADELFDFGPGVIDLAAAGPVLGQGRLNIQTDVSIVGPGADKLTISAGGQSRVMYPYSGYDVSVSGVTIADGYVIGDGGGIVNRGNLTLDRVVLRDNRAEESSGSSGGKGGALHNYLGALNVIDSVIEGSKARLGAGFWLDMGHSNTQEVVITGSTFVNNEGVDLRDGTDYTVGGGLVAQNSKSRVLVSNSTFVGNTARYGGALRSHNGANLDIVNTTVTGNHATDQGGGLIGVGSSHVTVQNSIIAQNTSGNGLPDVSFQSGILDQANSTDNLIGVNSGSQFSSSTNLTGVDPLLGTLGDHGGATQTVPLLQGSPAIDAGDDTLASAVGLTTDQRGHLRVIDLGDDGTASSIDIGAFEVQPPPIEIVDFRTENEQLVVDYIVHGVGARPLVLQLAALHDGSLTSLQTDIEITNSALWAGGTTHSFAFTPNFSAAGLDEDYSLSVGVAYTAETLTNSDAKLLVSGLFVELDGTVHLHGSDLDEQVTVTSTQISSPGLLTSPYSYTAGNAVEIRTGGGNDSIAFVALGTASVRGFGGAGDDTLSATQSSQALLDGNDGQDNLAAESTTEPLRGGMGNDVIEISGSGTVQGSYGSDTYRFLANGAQALGSVTIVEPIVTLDVADAGRFAGVDTLDFSQLHYNGTGVNVNLANTASSQNVFDNSNYLSVWLNGGGVESIIGTDYTDALVGDSGANRLDGRGGINFLTGGGGNDTYSLSNQHSGANYYFISDDGGFDFLDFSDWTGELYDFASNPSFAQLDASGNRFIDLQDEYSIEAIVGLDNVDVQGDEPHLTGFGEQLLVNSLGDVSTTAPQEAPPIVAGSLTLREAIEIANADAGPNTIVFDKSVLAASSGVLELLPGSDALAVYDGNTTITGPGEDQLRILRKQDGRHFEVGGGAASTEILGLTLSGGGASDGGSILVGGQLALDAVQLAGNEAERGGAAYIASSGELQYINGVLADNYASIDGGAIWSEGALVLDSTDVVENTAEGVGGGIYSKGMVAGVDSVIAYNDSYHAGGIYQESGLIDLTASEVISNRATGTYGTSGGINLFNVNRAMLKGTRISNNESNFSRGGLGFVVSLGFSSVLDISDTEISGNFAPHVSGGVGIEAYGRVEADISNTTVSGNRSDDGPAGIRFSGFDGDLLLTNVTIAYNESSSAASVGGLAVGTTVGGATLYSTIVVENTSGGVNSNFSGGMSSSSGYNLFGADVQSLNSTDLSTSFPGLLPLDYYGGATQTHALEPSSVAIDHADDLIAPPADQRGAARPANGDGDGAATADIGAYERYSSGVTAFGESFIAYDRRSGPQVIDSTVTLVNADEALVYAASIELLDTLDGFVSEVLEVETPSGVSAAYTGGVLTLTGVATASEYQQALRSVSYANYSAAPTDGLRRVRYSINDGLQSYTSNSIRIGVGLSGAVTLIPIADAHWGFGDTASGDDPEFTLDGGAGEAFLRFHLDQPQPETSGLTGKIRVWVEVPGGGTGTVSLYRVDDDSWGESGINSSSHPTKIGGAIQTLTGLTTGYVEFDVSQYLIDSLDAADDEVSFALVADNTTGSAPVLVSARESSHPDYRPRLMMEGHFYNNQAPSTKNADVVGDWYQGLIPGKVFQPTSKEGVLANDSDPDGSDIVLSVELVDGPRFGSLYLAPNGWFSFRPPKGVSGPVSFTYRVSDGLEWSEPQTVKLQVEKSQLFYLPGIASLSEFEDAEVISAYVDLFVHHSHPKVSGAGDDYLDEYGPLGSPRIMAGINVGELSEEMKRNQVGPHNFYFFPVITAYRRVDVTADVKHYLADPSATHSFHVESWGVEYWGTEADDFLELSEGLNSPISYGGLVSQPVAFYPADVSWEQKPGRSEWLEANSHVLSKVGVGGNVLVVEAIVPRDLTDPDANHDPWFTSERPTTIAVGETLEYVMTATDLDPDTLTFSLPTDKMEWPEGYDPVAAGVLPAFSQNSFDPGDEKAKVTWTAPAELAGEEVVFYEYVYDGEGGWDWRDIRVKVIGENAPPMVTADPDENYNIPPDVTLPPSDANVGSAETLDLELDPGEQVTKEVWVTTTASGVESKIVFALDATGSMTEGFNWLQDNLSVIDAELADAGVGARNYGLVTFAGTVNKHTNPAVGVDWFNADALSTYLADAENSAGTENIPEHTHSLGSEELYAGPYYSEPGYSAIDWIVSDPDSLYSWDLNSETTSSQIILISDEEETSFAIGQDDFLQARTAERERLLGILQNNPDDPTDDILLTSIVAAGVTAEPTHESTPGFITLLGEWSRGAGGLVGQGAGGTDWAFTVVDADADNKQYGPQALNAKINISTDFGESGTNVLLAFDYDPASQQFKYLSLSEPTPGEAEFEIGVATVDLTGQKVDLTPRYTSPLNSGVAPGAHDVTVTFRRVSDSTWADGAAGPIVVSIDGEIFLDESTLDPAIQPLFGANDVLDGFVGIGVLGAEVLVEEFALLGTRDGPRHNPVSTSRYFDFTPGGVSSPALGFDPSGVAYYAGVDGQVEVGQNPSVEWSVSGETAAADYSSDAETDYVNLSLQSGGSVWDYSILRSNTSEDDLGMWGESFANAFVHTVLEQVQQNTNGIFITAPESDGSLVEWSYKELIDNGVAPPTYVFDVTLQGVSDSRVFDLEFHRHSDTGPIGAIPVAITTPYFVDFEAVDPDGPGPYTFSFVPGASDHGARLESSGKDGYINDRLVWESKPADGVYEFFVTVKDGLGVSAQTALKPFRWTVTVDSAPQNLHRPVVRSISPNGGQDLLQPITVSERRGVTFHVDATDADDDTPRYYLADDAPAGMKIDRNSGDIRWIPTRAAAEAGSVTFTVAVTDGNLIEEDGAYVTSRTEHTFTLYVEPLDFGNRTPSLGAIEDRVIRAGDSLVMDTDKIKWTDLDGDTPRFTKIEGPDDLIVDGESGAVFWATDETDAGEFGESYDVTIGIDDGNEGHAQRTFNVVVRPANSAPSLLLPETWVLYGPTGIELPFVAWDKDGETIDVQIISRPDWVNQDLSFSEGVYKIQSDLGSIGTASSNDVIVIQAADGLETVTKSVRVNAGLVTDSPPIFIGKDRIVRPSHRSLEYSFDVLAKSPLQAGDVMLDAEARALGMSLVFSQDSPTYDASLGGYLYSGFKVLWTSEQEGSFDLTLTANDASGDGSHKDVSISVGPAVNLGVPPTLANLSVTGPVAGEMWNWQVEGDDPDGNNNNISFRIVNAPSGTTVKDPGLLDEEGWAGIQNGYVSWSPSAEIDRTVPYRVVIELIDEDGDITRYTLDVIVAPSGNSVGDVFPAKPSTPPDNEGPDVLTDLSGPYYVGQKFDVWLLAEDENSDNFTFALDPTTTSANLGITSEDLSPEGRLLWTPTAAEGSASLGITVTDEFGAARTTVFKFDVHGAPPISPTFTNFTVPDIVSEGMPWTHRITITDDNPAALEVSLSPEMAAAGIELVPPGEANDALNSIANRGENDWYLVWDAPGPVGRQVYIDVAVVDRQAGKQVNYKFKDFSTGLEVPLTVYAQNDPLGANSSRTLTIPALREFRYNLVFPEALASRLSFELTSSLTYSDPFPEEIRIEGSQIVWAPSGHPDWFDYEAVSGQAPASQLFSFDLQATDSEGEYGPFVAAFSLTVVPPDGSAVAPPEIERATPPPAIAPAGSLWAFAPAKVANASQLVDPSWSLDVAPAGVIFNEETGEIKWTPDESQIGEKSKFTLRLEDVIGNADVLTFTVDVTAENRKPIMGGVLPQAWPDGSAMVIPLLLRDPEGRSITAEILEDGGSGAQISGGDTFEWASPAHHVKPYLLTIRVFEDENPHVYSDYDFEVSVSDSFAGNISPTIQGSPEGTPAFIGAAIDTYTFTVIDPDGGSGSYFNVEKVNGQDYLGGAGQAHEHVQIITTPGGTGEFNWTPQEGEEGSNSFQISYFDGSDRVYRTFHLVAEANDAPEIIAPSQLEITEGVELVYDFTATDPEGGPVYYDFGANQPAGMTIDRESGLLRWKAPAHSGTSADTKQVDLILRDKHGRESQYTFDVVVEADTVAPSINFYIEDTSTGKTVQPGGTIDANRSSDYKLWFDIRDNVDPLSDVPWVLKLEDSSTLNETGTLPVYLDDTAGGLISTSFTSGLNQGLLQFTFTAKDKAGATGANEAQQTFTYYVDDPTNGRVGKITSIIDEAITERTEIFGIADYEDANGVGSYSVKLTSLDDPDDFVWIEKDKVANVPAVFTESENPGGFLAAIDPTLIRSGHYRLYLEVKCSQDCIQAIDERIIEIRNDSRLGNLELSFTDLQTTLGGVPVSLVRSYSSALAGEDTSAIAGHFGPGWMLNILEAGVSVSHPRQVTQALSHPLAADSRILVELPDGSIQRFTFSPTALAGGSFLPAFKPDSDTTGSLGLVGQDELRLRLSPNRNDGVYQESVSGGLFTLGSFANSLTLTTRSGVRYLYDATLGQLTAIVDANGRAVSIDRALDSSGLLSQVDVVSLKNPSNSVVVHFSDDGSGGKRITSIVDPDGQSISYDYGEYNQSGTLVDGSFDGLGKVTNRVDDPTVYRYESDQFAHHLTTIVNADGVPAVTAVYYYKGDDLTSPPEQWGRLRSVTDAGQQNAEAAFTLEVRPGLTLTTTTQDGQQVEEVRNSRGDLKRQILRLTPDSATDHKYLVTVFKHDNQGRVTQQSTPIVIDTALPEWDADDRIDYLLPSPEDDLSAWQSLTEYDSEGRVKSTTDATGAVTKYEYDDADRPIKTTGPDLVETHNVYDPYTGNLRETYAYDPETDRRFNHSRFEYSYGRVTATYQVDGDQEKLVSRTSYGDDGQVEWTEDASGVRRYFGYDNVGNQTHSWSSWTNGTESYAVVSVTDYDSEGRVVATHEHELTSQHTDFGSLPTLTVANAPWSTFTTYVNGRVDHTTDRYGAETHYLYDIRGQVVETRSTARNENAVDGWLVTRTLYDEQGRVTFVTDPYFIADPTGVYDATTSSLAWFGTRTTYDHLGRTEKTERWENVPVVVSDVDGHLTTSPSFNFASGTPLSTSSTTYNDLGQVEHTESESNARTDYYYDNAGRQVAVLGPEALVDGVATRHLTISVFDIAGRLKRSVANVAVTGYGVNLHPNFEFEGTAVRGLDASLADSANEQVTNYEYDAAGRQTAVITPEVDHDQDPATTPLHLRSETTYDNLGRRTASTTGLTQGNPLDPSTVVRGAARTTNYEYDDAGRLTAVTLPTVLHPTLTVEQAHGEHARGDESGNPLPVPVFGRPRYEYSYDDYGNRNQVRDNVFVTADGVFYDHDGDADDFSIDADTQVTKFTFDHRGAQLTRTLPEGVENGGFVEEMHYSDVVLDTSSATPAPVVAGQLEFTVDFEGRVTAYSYDNSAAGGGRMVEKRHYESSTDYSGNNVKETTTYTYDEFGRELTVAINRSGATSLPDWSHTTTNQYDDQGRLLRVETAHDSVTTAVNYEYDNLGRRVRTYTGDKATGGITGNPSYTPAASDDLAVTDTQYVYDALGRLTSVITHERFDNPLATPEQTDYQYDLAGNLARTATDDVVTDYAYDELNRLVDQKNYVDDGGTPGEFDDANAGSPDTLLGRYQYGLDLNGKRTSLDETDANGGHAQYDWVFDTLGRLVEERFDYDSDPQSPDPNDAYDYTTSFTHDLVGNRVQKSVDYRSNGAIDAALGDGSVVYDYDKNDRLLREQSGHYELEVFVADQTAFYQYDGPAPGVLDGTVQTAKRVYAGDKTDEPSLSLATSTTTYEYNLRGRIAKVDQDGVVYEYEYDDSGFRVVQSGPSGKAIYVVDANNPTGYTQVLEEQNASGNVTKTYTLGHDVLVQAAAGAVYRLLADGHGSTRTLLNITGAAPAVSQLYAYTAHGEPIDLTGVANYVTAVANATTSLLYSGEQTDRTGQQYLRARYYDPSVGRFNRLDPYAGNAQDPQTLHKYLYAHGDPVNLLDPTGLAASDYNLVTGTLAHLVFGLIFPKHDYGGDVYVDTAITRLAQGDVVGAARSLFRPDAVVHGGRLHGFYELKPITHSSSVARADATNAQLAAYDLAFANSNVRRGNAPLYIGKEAGYGVDGGAIWAGRWYKLTFYAAGATKSIGGALYDTRGLVYYSLKQIQVPDPTLLVVPQQAPAEYRENIRLPIQYHGSFALEPVAATATAYTAGVVGYYKLRARLGGGGFNLGGLFSGLAFA</sequence>
<dbReference type="PANTHER" id="PTHR32305:SF15">
    <property type="entry name" value="PROTEIN RHSA-RELATED"/>
    <property type="match status" value="1"/>
</dbReference>
<dbReference type="GO" id="GO:0005576">
    <property type="term" value="C:extracellular region"/>
    <property type="evidence" value="ECO:0007669"/>
    <property type="project" value="UniProtKB-SubCell"/>
</dbReference>
<dbReference type="Gene3D" id="2.150.10.10">
    <property type="entry name" value="Serralysin-like metalloprotease, C-terminal"/>
    <property type="match status" value="1"/>
</dbReference>
<dbReference type="RefSeq" id="WP_146563659.1">
    <property type="nucleotide sequence ID" value="NZ_SIHJ01000001.1"/>
</dbReference>
<comment type="subcellular location">
    <subcellularLocation>
        <location evidence="1">Secreted</location>
    </subcellularLocation>
</comment>
<protein>
    <submittedName>
        <fullName evidence="6">tRNA(Glu)-specific nuclease WapA</fullName>
        <ecNumber evidence="6">3.1.-.-</ecNumber>
    </submittedName>
</protein>
<dbReference type="InterPro" id="IPR011050">
    <property type="entry name" value="Pectin_lyase_fold/virulence"/>
</dbReference>